<protein>
    <submittedName>
        <fullName evidence="1">Uncharacterized protein</fullName>
    </submittedName>
</protein>
<dbReference type="AlphaFoldDB" id="A0A0V0RX44"/>
<reference evidence="1 2" key="1">
    <citation type="submission" date="2015-01" db="EMBL/GenBank/DDBJ databases">
        <title>Evolution of Trichinella species and genotypes.</title>
        <authorList>
            <person name="Korhonen P.K."/>
            <person name="Edoardo P."/>
            <person name="Giuseppe L.R."/>
            <person name="Gasser R.B."/>
        </authorList>
    </citation>
    <scope>NUCLEOTIDE SEQUENCE [LARGE SCALE GENOMIC DNA]</scope>
    <source>
        <strain evidence="1">ISS37</strain>
    </source>
</reference>
<accession>A0A0V0RX44</accession>
<dbReference type="Proteomes" id="UP000054630">
    <property type="component" value="Unassembled WGS sequence"/>
</dbReference>
<evidence type="ECO:0000313" key="2">
    <source>
        <dbReference type="Proteomes" id="UP000054630"/>
    </source>
</evidence>
<organism evidence="1 2">
    <name type="scientific">Trichinella nelsoni</name>
    <dbReference type="NCBI Taxonomy" id="6336"/>
    <lineage>
        <taxon>Eukaryota</taxon>
        <taxon>Metazoa</taxon>
        <taxon>Ecdysozoa</taxon>
        <taxon>Nematoda</taxon>
        <taxon>Enoplea</taxon>
        <taxon>Dorylaimia</taxon>
        <taxon>Trichinellida</taxon>
        <taxon>Trichinellidae</taxon>
        <taxon>Trichinella</taxon>
    </lineage>
</organism>
<proteinExistence type="predicted"/>
<dbReference type="EMBL" id="JYDL01000064">
    <property type="protein sequence ID" value="KRX19056.1"/>
    <property type="molecule type" value="Genomic_DNA"/>
</dbReference>
<comment type="caution">
    <text evidence="1">The sequence shown here is derived from an EMBL/GenBank/DDBJ whole genome shotgun (WGS) entry which is preliminary data.</text>
</comment>
<name>A0A0V0RX44_9BILA</name>
<keyword evidence="2" id="KW-1185">Reference proteome</keyword>
<dbReference type="OrthoDB" id="10552267at2759"/>
<gene>
    <name evidence="1" type="ORF">T07_5336</name>
</gene>
<sequence>MGDVNRGFQAQPSVALNLVKQQSCSRSCSSSSSSSSSTPLIRIVHVVSHKARCHVENDSECAAFLTYWKSVIWTSTCEGVAAPFGAWHVCCQFVELLFYWLSQISRSFDNPVVRRSKTDTKLLIRSTCRGRAYEWLRFVKVNTTKIVFIPLWPLCCSVFLKAEQIQLVKKQSSSSSSPPPPLFAIFPYKCRLFGNSFDSSERSLSILSLAFFTYLATIR</sequence>
<evidence type="ECO:0000313" key="1">
    <source>
        <dbReference type="EMBL" id="KRX19056.1"/>
    </source>
</evidence>